<dbReference type="Pfam" id="PF08889">
    <property type="entry name" value="WbqC"/>
    <property type="match status" value="1"/>
</dbReference>
<proteinExistence type="predicted"/>
<name>A0A382T876_9ZZZZ</name>
<gene>
    <name evidence="1" type="ORF">METZ01_LOCUS371193</name>
</gene>
<dbReference type="AlphaFoldDB" id="A0A382T876"/>
<feature type="non-terminal residue" evidence="1">
    <location>
        <position position="93"/>
    </location>
</feature>
<protein>
    <submittedName>
        <fullName evidence="1">Uncharacterized protein</fullName>
    </submittedName>
</protein>
<accession>A0A382T876</accession>
<evidence type="ECO:0000313" key="1">
    <source>
        <dbReference type="EMBL" id="SVD18339.1"/>
    </source>
</evidence>
<sequence length="93" mass="10870">MPWLGYFDKMDPADHFILLDSVPFKKNEWQNRNRIKTAQGAQWLTVPVSYDFPARIDEVLANGSVNWPHKHWQYGCAGTLIRHVLRGDNVFIM</sequence>
<reference evidence="1" key="1">
    <citation type="submission" date="2018-05" db="EMBL/GenBank/DDBJ databases">
        <authorList>
            <person name="Lanie J.A."/>
            <person name="Ng W.-L."/>
            <person name="Kazmierczak K.M."/>
            <person name="Andrzejewski T.M."/>
            <person name="Davidsen T.M."/>
            <person name="Wayne K.J."/>
            <person name="Tettelin H."/>
            <person name="Glass J.I."/>
            <person name="Rusch D."/>
            <person name="Podicherti R."/>
            <person name="Tsui H.-C.T."/>
            <person name="Winkler M.E."/>
        </authorList>
    </citation>
    <scope>NUCLEOTIDE SEQUENCE</scope>
</reference>
<organism evidence="1">
    <name type="scientific">marine metagenome</name>
    <dbReference type="NCBI Taxonomy" id="408172"/>
    <lineage>
        <taxon>unclassified sequences</taxon>
        <taxon>metagenomes</taxon>
        <taxon>ecological metagenomes</taxon>
    </lineage>
</organism>
<dbReference type="InterPro" id="IPR014985">
    <property type="entry name" value="WbqC"/>
</dbReference>
<dbReference type="EMBL" id="UINC01134662">
    <property type="protein sequence ID" value="SVD18339.1"/>
    <property type="molecule type" value="Genomic_DNA"/>
</dbReference>